<proteinExistence type="predicted"/>
<gene>
    <name evidence="1" type="ORF">C2G38_2152246</name>
</gene>
<sequence length="157" mass="18323">MNFNQHSPTQSFDTQSSDIQSSDIHSFDVHDTSSRVPANFFVKRKIVRIRVESRAKFLGRKIELSNFELSQPTFNSRFNQDRQIMQISASSDNMDVNFKEFINVVNTTKNQETVTIPSAKLVRDNQCQLDQLNQLNQLNLFRFRHRKIRKDSIIGVD</sequence>
<dbReference type="EMBL" id="QKWP01000009">
    <property type="protein sequence ID" value="RIB30603.1"/>
    <property type="molecule type" value="Genomic_DNA"/>
</dbReference>
<comment type="caution">
    <text evidence="1">The sequence shown here is derived from an EMBL/GenBank/DDBJ whole genome shotgun (WGS) entry which is preliminary data.</text>
</comment>
<name>A0A397WCE0_9GLOM</name>
<reference evidence="1 2" key="1">
    <citation type="submission" date="2018-06" db="EMBL/GenBank/DDBJ databases">
        <title>Comparative genomics reveals the genomic features of Rhizophagus irregularis, R. cerebriforme, R. diaphanum and Gigaspora rosea, and their symbiotic lifestyle signature.</title>
        <authorList>
            <person name="Morin E."/>
            <person name="San Clemente H."/>
            <person name="Chen E.C.H."/>
            <person name="De La Providencia I."/>
            <person name="Hainaut M."/>
            <person name="Kuo A."/>
            <person name="Kohler A."/>
            <person name="Murat C."/>
            <person name="Tang N."/>
            <person name="Roy S."/>
            <person name="Loubradou J."/>
            <person name="Henrissat B."/>
            <person name="Grigoriev I.V."/>
            <person name="Corradi N."/>
            <person name="Roux C."/>
            <person name="Martin F.M."/>
        </authorList>
    </citation>
    <scope>NUCLEOTIDE SEQUENCE [LARGE SCALE GENOMIC DNA]</scope>
    <source>
        <strain evidence="1 2">DAOM 194757</strain>
    </source>
</reference>
<dbReference type="Proteomes" id="UP000266673">
    <property type="component" value="Unassembled WGS sequence"/>
</dbReference>
<dbReference type="OrthoDB" id="10420967at2759"/>
<protein>
    <submittedName>
        <fullName evidence="1">Uncharacterized protein</fullName>
    </submittedName>
</protein>
<organism evidence="1 2">
    <name type="scientific">Gigaspora rosea</name>
    <dbReference type="NCBI Taxonomy" id="44941"/>
    <lineage>
        <taxon>Eukaryota</taxon>
        <taxon>Fungi</taxon>
        <taxon>Fungi incertae sedis</taxon>
        <taxon>Mucoromycota</taxon>
        <taxon>Glomeromycotina</taxon>
        <taxon>Glomeromycetes</taxon>
        <taxon>Diversisporales</taxon>
        <taxon>Gigasporaceae</taxon>
        <taxon>Gigaspora</taxon>
    </lineage>
</organism>
<accession>A0A397WCE0</accession>
<evidence type="ECO:0000313" key="2">
    <source>
        <dbReference type="Proteomes" id="UP000266673"/>
    </source>
</evidence>
<dbReference type="AlphaFoldDB" id="A0A397WCE0"/>
<evidence type="ECO:0000313" key="1">
    <source>
        <dbReference type="EMBL" id="RIB30603.1"/>
    </source>
</evidence>
<keyword evidence="2" id="KW-1185">Reference proteome</keyword>